<accession>A0ABP3L839</accession>
<keyword evidence="5" id="KW-1185">Reference proteome</keyword>
<evidence type="ECO:0000256" key="1">
    <source>
        <dbReference type="ARBA" id="ARBA00022723"/>
    </source>
</evidence>
<protein>
    <submittedName>
        <fullName evidence="4">Class II aldolase/adducin family protein</fullName>
    </submittedName>
</protein>
<dbReference type="Gene3D" id="3.40.225.10">
    <property type="entry name" value="Class II aldolase/adducin N-terminal domain"/>
    <property type="match status" value="1"/>
</dbReference>
<name>A0ABP3L839_9BURK</name>
<evidence type="ECO:0000259" key="3">
    <source>
        <dbReference type="SMART" id="SM01007"/>
    </source>
</evidence>
<dbReference type="SMART" id="SM01007">
    <property type="entry name" value="Aldolase_II"/>
    <property type="match status" value="1"/>
</dbReference>
<organism evidence="4 5">
    <name type="scientific">Pigmentiphaga daeguensis</name>
    <dbReference type="NCBI Taxonomy" id="414049"/>
    <lineage>
        <taxon>Bacteria</taxon>
        <taxon>Pseudomonadati</taxon>
        <taxon>Pseudomonadota</taxon>
        <taxon>Betaproteobacteria</taxon>
        <taxon>Burkholderiales</taxon>
        <taxon>Alcaligenaceae</taxon>
        <taxon>Pigmentiphaga</taxon>
    </lineage>
</organism>
<dbReference type="PANTHER" id="PTHR22789:SF0">
    <property type="entry name" value="3-OXO-TETRONATE 4-PHOSPHATE DECARBOXYLASE-RELATED"/>
    <property type="match status" value="1"/>
</dbReference>
<dbReference type="RefSeq" id="WP_132980084.1">
    <property type="nucleotide sequence ID" value="NZ_BAAAEN010000002.1"/>
</dbReference>
<keyword evidence="2" id="KW-0456">Lyase</keyword>
<proteinExistence type="predicted"/>
<dbReference type="PANTHER" id="PTHR22789">
    <property type="entry name" value="FUCULOSE PHOSPHATE ALDOLASE"/>
    <property type="match status" value="1"/>
</dbReference>
<evidence type="ECO:0000256" key="2">
    <source>
        <dbReference type="ARBA" id="ARBA00023239"/>
    </source>
</evidence>
<gene>
    <name evidence="4" type="ORF">GCM10009097_09060</name>
</gene>
<dbReference type="EMBL" id="BAAAEN010000002">
    <property type="protein sequence ID" value="GAA0495225.1"/>
    <property type="molecule type" value="Genomic_DNA"/>
</dbReference>
<dbReference type="Proteomes" id="UP001501706">
    <property type="component" value="Unassembled WGS sequence"/>
</dbReference>
<evidence type="ECO:0000313" key="4">
    <source>
        <dbReference type="EMBL" id="GAA0495225.1"/>
    </source>
</evidence>
<reference evidence="5" key="1">
    <citation type="journal article" date="2019" name="Int. J. Syst. Evol. Microbiol.">
        <title>The Global Catalogue of Microorganisms (GCM) 10K type strain sequencing project: providing services to taxonomists for standard genome sequencing and annotation.</title>
        <authorList>
            <consortium name="The Broad Institute Genomics Platform"/>
            <consortium name="The Broad Institute Genome Sequencing Center for Infectious Disease"/>
            <person name="Wu L."/>
            <person name="Ma J."/>
        </authorList>
    </citation>
    <scope>NUCLEOTIDE SEQUENCE [LARGE SCALE GENOMIC DNA]</scope>
    <source>
        <strain evidence="5">JCM 14330</strain>
    </source>
</reference>
<sequence>MLMNEIVLEARRNLARANRILYLKGIVDGFGHVSCRHPEIAGHYLISCNRAPNLVKEADIVELDEDSNPVGGDTRRLYLERFIHGEIYRTRPDVRAVVHSHSAAMITIAATDVSVKPMFHMAGFLTRTAKFDIREATGRETDMLICDHDLGRHLADTLGPASAVLMVGHGSTMVGTSLEEAIYRAVYAEVNAGMQLGAMRISDNVRYLSETESDLATETNRGQLKRCWDLWCEEVDIDA</sequence>
<dbReference type="InterPro" id="IPR001303">
    <property type="entry name" value="Aldolase_II/adducin_N"/>
</dbReference>
<dbReference type="InterPro" id="IPR036409">
    <property type="entry name" value="Aldolase_II/adducin_N_sf"/>
</dbReference>
<keyword evidence="1" id="KW-0479">Metal-binding</keyword>
<dbReference type="Pfam" id="PF00596">
    <property type="entry name" value="Aldolase_II"/>
    <property type="match status" value="1"/>
</dbReference>
<feature type="domain" description="Class II aldolase/adducin N-terminal" evidence="3">
    <location>
        <begin position="12"/>
        <end position="196"/>
    </location>
</feature>
<evidence type="ECO:0000313" key="5">
    <source>
        <dbReference type="Proteomes" id="UP001501706"/>
    </source>
</evidence>
<dbReference type="SUPFAM" id="SSF53639">
    <property type="entry name" value="AraD/HMP-PK domain-like"/>
    <property type="match status" value="1"/>
</dbReference>
<comment type="caution">
    <text evidence="4">The sequence shown here is derived from an EMBL/GenBank/DDBJ whole genome shotgun (WGS) entry which is preliminary data.</text>
</comment>
<dbReference type="InterPro" id="IPR050197">
    <property type="entry name" value="Aldolase_class_II_sugar_metab"/>
</dbReference>